<accession>A0A5D4T3F0</accession>
<evidence type="ECO:0000313" key="2">
    <source>
        <dbReference type="Proteomes" id="UP000322524"/>
    </source>
</evidence>
<gene>
    <name evidence="1" type="ORF">FZC76_06930</name>
</gene>
<sequence>MCKKTTRHYAVYKGDEFICVGTAKECADYMGVSEKSVRFLSSPTHKKRMEASNGTDYKIAIALEDED</sequence>
<dbReference type="AlphaFoldDB" id="A0A5D4T3F0"/>
<dbReference type="EMBL" id="VTEV01000003">
    <property type="protein sequence ID" value="TYS68674.1"/>
    <property type="molecule type" value="Genomic_DNA"/>
</dbReference>
<dbReference type="Proteomes" id="UP000322524">
    <property type="component" value="Unassembled WGS sequence"/>
</dbReference>
<dbReference type="RefSeq" id="WP_148987541.1">
    <property type="nucleotide sequence ID" value="NZ_VTEV01000003.1"/>
</dbReference>
<reference evidence="1 2" key="1">
    <citation type="submission" date="2019-08" db="EMBL/GenBank/DDBJ databases">
        <title>Bacillus genomes from the desert of Cuatro Cienegas, Coahuila.</title>
        <authorList>
            <person name="Olmedo-Alvarez G."/>
        </authorList>
    </citation>
    <scope>NUCLEOTIDE SEQUENCE [LARGE SCALE GENOMIC DNA]</scope>
    <source>
        <strain evidence="1 2">CH28_1T</strain>
    </source>
</reference>
<dbReference type="OrthoDB" id="2156961at2"/>
<name>A0A5D4T3F0_9BACI</name>
<protein>
    <submittedName>
        <fullName evidence="1">Uncharacterized protein</fullName>
    </submittedName>
</protein>
<organism evidence="1 2">
    <name type="scientific">Sutcliffiella horikoshii</name>
    <dbReference type="NCBI Taxonomy" id="79883"/>
    <lineage>
        <taxon>Bacteria</taxon>
        <taxon>Bacillati</taxon>
        <taxon>Bacillota</taxon>
        <taxon>Bacilli</taxon>
        <taxon>Bacillales</taxon>
        <taxon>Bacillaceae</taxon>
        <taxon>Sutcliffiella</taxon>
    </lineage>
</organism>
<comment type="caution">
    <text evidence="1">The sequence shown here is derived from an EMBL/GenBank/DDBJ whole genome shotgun (WGS) entry which is preliminary data.</text>
</comment>
<proteinExistence type="predicted"/>
<evidence type="ECO:0000313" key="1">
    <source>
        <dbReference type="EMBL" id="TYS68674.1"/>
    </source>
</evidence>